<reference evidence="4" key="1">
    <citation type="journal article" date="2019" name="Int. J. Syst. Evol. Microbiol.">
        <title>The Global Catalogue of Microorganisms (GCM) 10K type strain sequencing project: providing services to taxonomists for standard genome sequencing and annotation.</title>
        <authorList>
            <consortium name="The Broad Institute Genomics Platform"/>
            <consortium name="The Broad Institute Genome Sequencing Center for Infectious Disease"/>
            <person name="Wu L."/>
            <person name="Ma J."/>
        </authorList>
    </citation>
    <scope>NUCLEOTIDE SEQUENCE [LARGE SCALE GENOMIC DNA]</scope>
    <source>
        <strain evidence="4">KCTC 52039</strain>
    </source>
</reference>
<accession>A0ABV7J1B0</accession>
<dbReference type="InterPro" id="IPR034660">
    <property type="entry name" value="DinB/YfiT-like"/>
</dbReference>
<comment type="caution">
    <text evidence="3">The sequence shown here is derived from an EMBL/GenBank/DDBJ whole genome shotgun (WGS) entry which is preliminary data.</text>
</comment>
<keyword evidence="4" id="KW-1185">Reference proteome</keyword>
<dbReference type="EMBL" id="JBHRTO010000001">
    <property type="protein sequence ID" value="MFC3181152.1"/>
    <property type="molecule type" value="Genomic_DNA"/>
</dbReference>
<dbReference type="RefSeq" id="WP_380072761.1">
    <property type="nucleotide sequence ID" value="NZ_JBHRTO010000001.1"/>
</dbReference>
<comment type="similarity">
    <text evidence="1">Belongs to the DinB family.</text>
</comment>
<dbReference type="InterPro" id="IPR007837">
    <property type="entry name" value="DinB"/>
</dbReference>
<protein>
    <submittedName>
        <fullName evidence="3">DinB family protein</fullName>
    </submittedName>
</protein>
<dbReference type="Proteomes" id="UP001595547">
    <property type="component" value="Unassembled WGS sequence"/>
</dbReference>
<evidence type="ECO:0000313" key="4">
    <source>
        <dbReference type="Proteomes" id="UP001595547"/>
    </source>
</evidence>
<evidence type="ECO:0000256" key="1">
    <source>
        <dbReference type="ARBA" id="ARBA00008635"/>
    </source>
</evidence>
<sequence length="189" mass="20616">MSASSPDPCRVWRKLAQMNRLANHRLHGACAGLSAADYAAPRASFFPSIRATLNHILLVDRFYINALEGNALDTAALDEARGLLTLAALVQAQANSDARLLALVDRLQPEDLARVVRVDRGTRSQHDRADDLLSHLFQHQTHHRGQVHAMLSSTPIAPPQLDEFIVGDDAGARAADMAALGWSEADLMR</sequence>
<keyword evidence="2" id="KW-0479">Metal-binding</keyword>
<dbReference type="Gene3D" id="1.20.120.450">
    <property type="entry name" value="dinb family like domain"/>
    <property type="match status" value="1"/>
</dbReference>
<dbReference type="PANTHER" id="PTHR37302:SF3">
    <property type="entry name" value="DAMAGE-INDUCIBLE PROTEIN DINB"/>
    <property type="match status" value="1"/>
</dbReference>
<organism evidence="3 4">
    <name type="scientific">Cypionkella sinensis</name>
    <dbReference type="NCBI Taxonomy" id="1756043"/>
    <lineage>
        <taxon>Bacteria</taxon>
        <taxon>Pseudomonadati</taxon>
        <taxon>Pseudomonadota</taxon>
        <taxon>Alphaproteobacteria</taxon>
        <taxon>Rhodobacterales</taxon>
        <taxon>Paracoccaceae</taxon>
        <taxon>Cypionkella</taxon>
    </lineage>
</organism>
<dbReference type="Pfam" id="PF05163">
    <property type="entry name" value="DinB"/>
    <property type="match status" value="1"/>
</dbReference>
<name>A0ABV7J1B0_9RHOB</name>
<evidence type="ECO:0000313" key="3">
    <source>
        <dbReference type="EMBL" id="MFC3181152.1"/>
    </source>
</evidence>
<gene>
    <name evidence="3" type="ORF">ACFOGH_09150</name>
</gene>
<evidence type="ECO:0000256" key="2">
    <source>
        <dbReference type="ARBA" id="ARBA00022723"/>
    </source>
</evidence>
<dbReference type="SUPFAM" id="SSF109854">
    <property type="entry name" value="DinB/YfiT-like putative metalloenzymes"/>
    <property type="match status" value="1"/>
</dbReference>
<proteinExistence type="inferred from homology"/>
<dbReference type="PANTHER" id="PTHR37302">
    <property type="entry name" value="SLR1116 PROTEIN"/>
    <property type="match status" value="1"/>
</dbReference>